<feature type="transmembrane region" description="Helical" evidence="1">
    <location>
        <begin position="82"/>
        <end position="104"/>
    </location>
</feature>
<accession>A0A840X3Z8</accession>
<dbReference type="Gene3D" id="3.30.530.20">
    <property type="match status" value="1"/>
</dbReference>
<evidence type="ECO:0000313" key="2">
    <source>
        <dbReference type="EMBL" id="MBB5515387.1"/>
    </source>
</evidence>
<evidence type="ECO:0000313" key="3">
    <source>
        <dbReference type="Proteomes" id="UP000553766"/>
    </source>
</evidence>
<gene>
    <name evidence="2" type="ORF">FHS89_001399</name>
</gene>
<name>A0A840X3Z8_9RHOB</name>
<dbReference type="InterPro" id="IPR023393">
    <property type="entry name" value="START-like_dom_sf"/>
</dbReference>
<dbReference type="RefSeq" id="WP_184009955.1">
    <property type="nucleotide sequence ID" value="NZ_JACIJS010000004.1"/>
</dbReference>
<dbReference type="Proteomes" id="UP000553766">
    <property type="component" value="Unassembled WGS sequence"/>
</dbReference>
<protein>
    <recommendedName>
        <fullName evidence="4">Polyketide cyclase / dehydrase and lipid transport</fullName>
    </recommendedName>
</protein>
<evidence type="ECO:0008006" key="4">
    <source>
        <dbReference type="Google" id="ProtNLM"/>
    </source>
</evidence>
<comment type="caution">
    <text evidence="2">The sequence shown here is derived from an EMBL/GenBank/DDBJ whole genome shotgun (WGS) entry which is preliminary data.</text>
</comment>
<dbReference type="InterPro" id="IPR019587">
    <property type="entry name" value="Polyketide_cyclase/dehydratase"/>
</dbReference>
<keyword evidence="1" id="KW-0472">Membrane</keyword>
<keyword evidence="1" id="KW-1133">Transmembrane helix</keyword>
<keyword evidence="1" id="KW-0812">Transmembrane</keyword>
<organism evidence="2 3">
    <name type="scientific">Rubricella aquisinus</name>
    <dbReference type="NCBI Taxonomy" id="2028108"/>
    <lineage>
        <taxon>Bacteria</taxon>
        <taxon>Pseudomonadati</taxon>
        <taxon>Pseudomonadota</taxon>
        <taxon>Alphaproteobacteria</taxon>
        <taxon>Rhodobacterales</taxon>
        <taxon>Paracoccaceae</taxon>
        <taxon>Rubricella</taxon>
    </lineage>
</organism>
<dbReference type="Pfam" id="PF10604">
    <property type="entry name" value="Polyketide_cyc2"/>
    <property type="match status" value="1"/>
</dbReference>
<keyword evidence="3" id="KW-1185">Reference proteome</keyword>
<evidence type="ECO:0000256" key="1">
    <source>
        <dbReference type="SAM" id="Phobius"/>
    </source>
</evidence>
<feature type="transmembrane region" description="Helical" evidence="1">
    <location>
        <begin position="50"/>
        <end position="70"/>
    </location>
</feature>
<dbReference type="AlphaFoldDB" id="A0A840X3Z8"/>
<reference evidence="2 3" key="1">
    <citation type="submission" date="2020-08" db="EMBL/GenBank/DDBJ databases">
        <title>Genomic Encyclopedia of Type Strains, Phase IV (KMG-IV): sequencing the most valuable type-strain genomes for metagenomic binning, comparative biology and taxonomic classification.</title>
        <authorList>
            <person name="Goeker M."/>
        </authorList>
    </citation>
    <scope>NUCLEOTIDE SEQUENCE [LARGE SCALE GENOMIC DNA]</scope>
    <source>
        <strain evidence="2 3">DSM 103377</strain>
    </source>
</reference>
<dbReference type="SUPFAM" id="SSF55961">
    <property type="entry name" value="Bet v1-like"/>
    <property type="match status" value="1"/>
</dbReference>
<feature type="transmembrane region" description="Helical" evidence="1">
    <location>
        <begin position="110"/>
        <end position="130"/>
    </location>
</feature>
<sequence length="307" mass="33443">MSHSSSAAARKFLKLNGAFSLLTAAPLLFSAGWAASLMFANPADWMAWALRGLGIGLVGFAGLVYALSTYKFVSRFLVNEIVVLDVLWVIASIVLVAEFGHILTPEGMRIIVGVAAVVAFFAVSQFIAAAQIKAPIPTAKVYMQNGKLHATVKRAVQAPTATVWEVMTDHPGYADVADNLSKVEVLSGEGLGMVRRCYGPKGESWKETCDLFKPGETYGFRIHTEADDYPYPFAELSGRWRVQEHQVGSEFHIEIVAKLAGSPLSKWLFATLARPQFTTVLIDLADAWAERMEREAGTGKALSQDET</sequence>
<dbReference type="EMBL" id="JACIJS010000004">
    <property type="protein sequence ID" value="MBB5515387.1"/>
    <property type="molecule type" value="Genomic_DNA"/>
</dbReference>
<proteinExistence type="predicted"/>